<comment type="subunit">
    <text evidence="7">The complex comprises the extracytoplasmic solute receptor protein and the two transmembrane proteins.</text>
</comment>
<feature type="transmembrane region" description="Helical" evidence="7">
    <location>
        <begin position="176"/>
        <end position="202"/>
    </location>
</feature>
<dbReference type="InterPro" id="IPR004681">
    <property type="entry name" value="TRAP_DctM"/>
</dbReference>
<comment type="similarity">
    <text evidence="7">Belongs to the TRAP transporter large permease family.</text>
</comment>
<dbReference type="KEGG" id="peg:E5R92_00120"/>
<feature type="transmembrane region" description="Helical" evidence="7">
    <location>
        <begin position="251"/>
        <end position="267"/>
    </location>
</feature>
<keyword evidence="7" id="KW-0813">Transport</keyword>
<dbReference type="GO" id="GO:0022857">
    <property type="term" value="F:transmembrane transporter activity"/>
    <property type="evidence" value="ECO:0007669"/>
    <property type="project" value="UniProtKB-UniRule"/>
</dbReference>
<keyword evidence="6 7" id="KW-0472">Membrane</keyword>
<dbReference type="AlphaFoldDB" id="A0A6H1Q1E4"/>
<dbReference type="PANTHER" id="PTHR33362:SF5">
    <property type="entry name" value="C4-DICARBOXYLATE TRAP TRANSPORTER LARGE PERMEASE PROTEIN DCTM"/>
    <property type="match status" value="1"/>
</dbReference>
<evidence type="ECO:0000256" key="5">
    <source>
        <dbReference type="ARBA" id="ARBA00022989"/>
    </source>
</evidence>
<dbReference type="InterPro" id="IPR010656">
    <property type="entry name" value="DctM"/>
</dbReference>
<feature type="domain" description="TRAP C4-dicarboxylate transport system permease DctM subunit" evidence="8">
    <location>
        <begin position="15"/>
        <end position="428"/>
    </location>
</feature>
<feature type="transmembrane region" description="Helical" evidence="7">
    <location>
        <begin position="328"/>
        <end position="355"/>
    </location>
</feature>
<gene>
    <name evidence="9" type="ORF">E5R92_00120</name>
</gene>
<evidence type="ECO:0000256" key="3">
    <source>
        <dbReference type="ARBA" id="ARBA00022519"/>
    </source>
</evidence>
<keyword evidence="3 7" id="KW-0997">Cell inner membrane</keyword>
<evidence type="ECO:0000256" key="7">
    <source>
        <dbReference type="RuleBase" id="RU369079"/>
    </source>
</evidence>
<comment type="subcellular location">
    <subcellularLocation>
        <location evidence="1 7">Cell inner membrane</location>
        <topology evidence="1 7">Multi-pass membrane protein</topology>
    </subcellularLocation>
</comment>
<dbReference type="EMBL" id="CP038852">
    <property type="protein sequence ID" value="QIZ20203.1"/>
    <property type="molecule type" value="Genomic_DNA"/>
</dbReference>
<feature type="transmembrane region" description="Helical" evidence="7">
    <location>
        <begin position="95"/>
        <end position="128"/>
    </location>
</feature>
<organism evidence="9 10">
    <name type="scientific">Candidatus Pelagibacter giovannonii</name>
    <dbReference type="NCBI Taxonomy" id="2563896"/>
    <lineage>
        <taxon>Bacteria</taxon>
        <taxon>Pseudomonadati</taxon>
        <taxon>Pseudomonadota</taxon>
        <taxon>Alphaproteobacteria</taxon>
        <taxon>Candidatus Pelagibacterales</taxon>
        <taxon>Candidatus Pelagibacteraceae</taxon>
        <taxon>Candidatus Pelagibacter</taxon>
    </lineage>
</organism>
<evidence type="ECO:0000313" key="10">
    <source>
        <dbReference type="Proteomes" id="UP000501094"/>
    </source>
</evidence>
<feature type="transmembrane region" description="Helical" evidence="7">
    <location>
        <begin position="411"/>
        <end position="432"/>
    </location>
</feature>
<sequence length="443" mass="48139">MDPLMIALIVAVFTLIVLFSGIPIAFGLSFVSIALLIVFEGFQMLDVFAETFYAGLNSFVLLSIPMFILMGMAVANSPAGKDLYTGLDRWLWRVPGGLVISNIGACSIFAALSGSSPATCAAIGTMGIPEMRKRGYSDQIATGTIAAGGTLGVLIPPSIVLIVYGMATGTSIGRLFLAGIVPGFMLASLFAVWALIHSYFIDKNAAKLLRNRKPPTLREKFEVLPRIFPFLAIIIGVLYVLYGGVATPSEASGVGAFLVFVMIAVVYKIYQPKKIWNIVKVSMKESVMIMFIIAASYLFAFTLSQLYVTQSLAQSMIELSSNKWMIFLMVNVFLLVAGFFLPPVAVIVMTSAILLPVITTLGFDPYWFAIVFTINMEIGLITPPVGLNLYIIKGITPDVSLSTILRGSFPFMMMMVLSIVILCIFPEIVTWLPDKLMGKPLGY</sequence>
<accession>A0A6H1Q1E4</accession>
<dbReference type="GO" id="GO:0005886">
    <property type="term" value="C:plasma membrane"/>
    <property type="evidence" value="ECO:0007669"/>
    <property type="project" value="UniProtKB-SubCell"/>
</dbReference>
<feature type="transmembrane region" description="Helical" evidence="7">
    <location>
        <begin position="287"/>
        <end position="308"/>
    </location>
</feature>
<dbReference type="Proteomes" id="UP000501094">
    <property type="component" value="Chromosome"/>
</dbReference>
<keyword evidence="5 7" id="KW-1133">Transmembrane helix</keyword>
<keyword evidence="2" id="KW-1003">Cell membrane</keyword>
<feature type="transmembrane region" description="Helical" evidence="7">
    <location>
        <begin position="51"/>
        <end position="75"/>
    </location>
</feature>
<keyword evidence="4 7" id="KW-0812">Transmembrane</keyword>
<evidence type="ECO:0000313" key="9">
    <source>
        <dbReference type="EMBL" id="QIZ20203.1"/>
    </source>
</evidence>
<feature type="transmembrane region" description="Helical" evidence="7">
    <location>
        <begin position="140"/>
        <end position="164"/>
    </location>
</feature>
<evidence type="ECO:0000259" key="8">
    <source>
        <dbReference type="Pfam" id="PF06808"/>
    </source>
</evidence>
<dbReference type="PIRSF" id="PIRSF006066">
    <property type="entry name" value="HI0050"/>
    <property type="match status" value="1"/>
</dbReference>
<reference evidence="9 10" key="1">
    <citation type="journal article" date="2020" name="Nat. Microbiol.">
        <title>Lysogenic host-virus interactions in SAR11 marine bacteria.</title>
        <authorList>
            <person name="Morris R.M."/>
            <person name="Cain K.R."/>
            <person name="Hvorecny K.L."/>
            <person name="Kollman J.M."/>
        </authorList>
    </citation>
    <scope>NUCLEOTIDE SEQUENCE [LARGE SCALE GENOMIC DNA]</scope>
    <source>
        <strain evidence="9 10">NP1</strain>
    </source>
</reference>
<keyword evidence="10" id="KW-1185">Reference proteome</keyword>
<evidence type="ECO:0000256" key="1">
    <source>
        <dbReference type="ARBA" id="ARBA00004429"/>
    </source>
</evidence>
<feature type="transmembrane region" description="Helical" evidence="7">
    <location>
        <begin position="6"/>
        <end position="39"/>
    </location>
</feature>
<proteinExistence type="inferred from homology"/>
<comment type="function">
    <text evidence="7">Part of the tripartite ATP-independent periplasmic (TRAP) transport system.</text>
</comment>
<protein>
    <recommendedName>
        <fullName evidence="7">TRAP transporter large permease protein</fullName>
    </recommendedName>
</protein>
<dbReference type="PANTHER" id="PTHR33362">
    <property type="entry name" value="SIALIC ACID TRAP TRANSPORTER PERMEASE PROTEIN SIAT-RELATED"/>
    <property type="match status" value="1"/>
</dbReference>
<dbReference type="Pfam" id="PF06808">
    <property type="entry name" value="DctM"/>
    <property type="match status" value="1"/>
</dbReference>
<evidence type="ECO:0000256" key="6">
    <source>
        <dbReference type="ARBA" id="ARBA00023136"/>
    </source>
</evidence>
<evidence type="ECO:0000256" key="4">
    <source>
        <dbReference type="ARBA" id="ARBA00022692"/>
    </source>
</evidence>
<comment type="caution">
    <text evidence="7">Lacks conserved residue(s) required for the propagation of feature annotation.</text>
</comment>
<dbReference type="RefSeq" id="WP_168606113.1">
    <property type="nucleotide sequence ID" value="NZ_CP038852.1"/>
</dbReference>
<name>A0A6H1Q1E4_9PROT</name>
<feature type="transmembrane region" description="Helical" evidence="7">
    <location>
        <begin position="223"/>
        <end position="245"/>
    </location>
</feature>
<dbReference type="NCBIfam" id="TIGR00786">
    <property type="entry name" value="dctM"/>
    <property type="match status" value="1"/>
</dbReference>
<evidence type="ECO:0000256" key="2">
    <source>
        <dbReference type="ARBA" id="ARBA00022475"/>
    </source>
</evidence>